<organism evidence="1 2">
    <name type="scientific">Microbulbifer spongiae</name>
    <dbReference type="NCBI Taxonomy" id="2944933"/>
    <lineage>
        <taxon>Bacteria</taxon>
        <taxon>Pseudomonadati</taxon>
        <taxon>Pseudomonadota</taxon>
        <taxon>Gammaproteobacteria</taxon>
        <taxon>Cellvibrionales</taxon>
        <taxon>Microbulbiferaceae</taxon>
        <taxon>Microbulbifer</taxon>
    </lineage>
</organism>
<keyword evidence="2" id="KW-1185">Reference proteome</keyword>
<name>A0ABY9E7G6_9GAMM</name>
<dbReference type="RefSeq" id="WP_301414151.1">
    <property type="nucleotide sequence ID" value="NZ_CP098023.1"/>
</dbReference>
<dbReference type="Proteomes" id="UP001321520">
    <property type="component" value="Chromosome"/>
</dbReference>
<dbReference type="EMBL" id="CP098023">
    <property type="protein sequence ID" value="WKD48400.1"/>
    <property type="molecule type" value="Genomic_DNA"/>
</dbReference>
<sequence>MKLNIARGVTLGVLHEEEPLTWETVERVECAGLRTVYKISVGNISYAAGVDRAHRVITHNGAHKP</sequence>
<protein>
    <submittedName>
        <fullName evidence="1">Uncharacterized protein</fullName>
    </submittedName>
</protein>
<evidence type="ECO:0000313" key="1">
    <source>
        <dbReference type="EMBL" id="WKD48400.1"/>
    </source>
</evidence>
<evidence type="ECO:0000313" key="2">
    <source>
        <dbReference type="Proteomes" id="UP001321520"/>
    </source>
</evidence>
<proteinExistence type="predicted"/>
<reference evidence="1 2" key="1">
    <citation type="submission" date="2022-05" db="EMBL/GenBank/DDBJ databases">
        <title>Microbulbifer sp. nov., isolated from sponge.</title>
        <authorList>
            <person name="Gao L."/>
        </authorList>
    </citation>
    <scope>NUCLEOTIDE SEQUENCE [LARGE SCALE GENOMIC DNA]</scope>
    <source>
        <strain evidence="1 2">MI-G</strain>
    </source>
</reference>
<gene>
    <name evidence="1" type="ORF">M8T91_10695</name>
</gene>
<accession>A0ABY9E7G6</accession>